<evidence type="ECO:0000313" key="3">
    <source>
        <dbReference type="Proteomes" id="UP000063919"/>
    </source>
</evidence>
<evidence type="ECO:0000313" key="2">
    <source>
        <dbReference type="EMBL" id="ALD66705.1"/>
    </source>
</evidence>
<dbReference type="Gene3D" id="3.90.1010.10">
    <property type="match status" value="1"/>
</dbReference>
<protein>
    <submittedName>
        <fullName evidence="2">FeS assembly protein</fullName>
    </submittedName>
</protein>
<sequence>MFDKNDKIQLRQIIMEHYTQPDFKGLIKNDKSIIKFQDSPTCADEINVQLLIEGEKIVEARFEGNACAISTASTDILCSKLLNLTRQDAQKQLVNYFNMIAGNDYDEDILDELIAFWEINKQGNRINCALLGADGLKWILNKEV</sequence>
<dbReference type="Pfam" id="PF01592">
    <property type="entry name" value="NifU_N"/>
    <property type="match status" value="1"/>
</dbReference>
<gene>
    <name evidence="2" type="primary">sufU</name>
    <name evidence="2" type="ORF">SCANT_v1c07990</name>
</gene>
<dbReference type="AlphaFoldDB" id="A0A0M4JX95"/>
<dbReference type="STRING" id="362837.SCANT_v1c07990"/>
<proteinExistence type="predicted"/>
<name>A0A0M4JX95_9MOLU</name>
<feature type="domain" description="NIF system FeS cluster assembly NifU N-terminal" evidence="1">
    <location>
        <begin position="12"/>
        <end position="91"/>
    </location>
</feature>
<organism evidence="2 3">
    <name type="scientific">Spiroplasma cantharicola</name>
    <dbReference type="NCBI Taxonomy" id="362837"/>
    <lineage>
        <taxon>Bacteria</taxon>
        <taxon>Bacillati</taxon>
        <taxon>Mycoplasmatota</taxon>
        <taxon>Mollicutes</taxon>
        <taxon>Entomoplasmatales</taxon>
        <taxon>Spiroplasmataceae</taxon>
        <taxon>Spiroplasma</taxon>
    </lineage>
</organism>
<dbReference type="EMBL" id="CP012622">
    <property type="protein sequence ID" value="ALD66705.1"/>
    <property type="molecule type" value="Genomic_DNA"/>
</dbReference>
<keyword evidence="3" id="KW-1185">Reference proteome</keyword>
<dbReference type="InterPro" id="IPR002871">
    <property type="entry name" value="NIF_FeS_clus_asmbl_NifU_N"/>
</dbReference>
<dbReference type="GO" id="GO:0016226">
    <property type="term" value="P:iron-sulfur cluster assembly"/>
    <property type="evidence" value="ECO:0007669"/>
    <property type="project" value="InterPro"/>
</dbReference>
<dbReference type="RefSeq" id="WP_053946456.1">
    <property type="nucleotide sequence ID" value="NZ_CP012622.1"/>
</dbReference>
<dbReference type="CDD" id="cd06664">
    <property type="entry name" value="IscU_like"/>
    <property type="match status" value="1"/>
</dbReference>
<dbReference type="PATRIC" id="fig|362837.3.peg.815"/>
<dbReference type="SUPFAM" id="SSF82649">
    <property type="entry name" value="SufE/NifU"/>
    <property type="match status" value="1"/>
</dbReference>
<evidence type="ECO:0000259" key="1">
    <source>
        <dbReference type="Pfam" id="PF01592"/>
    </source>
</evidence>
<dbReference type="OrthoDB" id="9804157at2"/>
<accession>A0A0M4JX95</accession>
<dbReference type="GO" id="GO:0005506">
    <property type="term" value="F:iron ion binding"/>
    <property type="evidence" value="ECO:0007669"/>
    <property type="project" value="InterPro"/>
</dbReference>
<dbReference type="KEGG" id="scj:SCANT_v1c07990"/>
<dbReference type="GO" id="GO:0051536">
    <property type="term" value="F:iron-sulfur cluster binding"/>
    <property type="evidence" value="ECO:0007669"/>
    <property type="project" value="InterPro"/>
</dbReference>
<reference evidence="2 3" key="1">
    <citation type="journal article" date="2015" name="Genome Announc.">
        <title>Complete Genome Sequence of Spiroplasma cantharicola CC-1T (DSM 21588), a Bacterium Isolated from Soldier Beetle (Cantharis carolinus).</title>
        <authorList>
            <person name="Lo W.S."/>
            <person name="Liu P.Y."/>
            <person name="Kuo C.H."/>
        </authorList>
    </citation>
    <scope>NUCLEOTIDE SEQUENCE [LARGE SCALE GENOMIC DNA]</scope>
    <source>
        <strain evidence="2 3">CC-1</strain>
    </source>
</reference>
<dbReference type="Proteomes" id="UP000063919">
    <property type="component" value="Chromosome"/>
</dbReference>